<organism evidence="1 2">
    <name type="scientific">Rubrobacter taiwanensis</name>
    <dbReference type="NCBI Taxonomy" id="185139"/>
    <lineage>
        <taxon>Bacteria</taxon>
        <taxon>Bacillati</taxon>
        <taxon>Actinomycetota</taxon>
        <taxon>Rubrobacteria</taxon>
        <taxon>Rubrobacterales</taxon>
        <taxon>Rubrobacteraceae</taxon>
        <taxon>Rubrobacter</taxon>
    </lineage>
</organism>
<keyword evidence="2" id="KW-1185">Reference proteome</keyword>
<protein>
    <submittedName>
        <fullName evidence="1">Uncharacterized protein</fullName>
    </submittedName>
</protein>
<sequence length="64" mass="7078">MKGKLKSAPPDAAGMRRRVEEALLKEALGLELTGRERRIVQWVRNGNGCVACAMISREIAGRRT</sequence>
<reference evidence="1 2" key="1">
    <citation type="submission" date="2019-03" db="EMBL/GenBank/DDBJ databases">
        <title>Whole genome sequence of a novel Rubrobacter taiwanensis strain, isolated from Yellowstone National Park.</title>
        <authorList>
            <person name="Freed S."/>
            <person name="Ramaley R.F."/>
            <person name="Kyndt J.A."/>
        </authorList>
    </citation>
    <scope>NUCLEOTIDE SEQUENCE [LARGE SCALE GENOMIC DNA]</scope>
    <source>
        <strain evidence="1 2">Yellowstone</strain>
    </source>
</reference>
<gene>
    <name evidence="1" type="ORF">E0L93_07435</name>
</gene>
<dbReference type="EMBL" id="SKBU01000014">
    <property type="protein sequence ID" value="TCJ17354.1"/>
    <property type="molecule type" value="Genomic_DNA"/>
</dbReference>
<dbReference type="AlphaFoldDB" id="A0A4R1BJ90"/>
<comment type="caution">
    <text evidence="1">The sequence shown here is derived from an EMBL/GenBank/DDBJ whole genome shotgun (WGS) entry which is preliminary data.</text>
</comment>
<accession>A0A4R1BJ90</accession>
<proteinExistence type="predicted"/>
<evidence type="ECO:0000313" key="2">
    <source>
        <dbReference type="Proteomes" id="UP000295244"/>
    </source>
</evidence>
<evidence type="ECO:0000313" key="1">
    <source>
        <dbReference type="EMBL" id="TCJ17354.1"/>
    </source>
</evidence>
<name>A0A4R1BJ90_9ACTN</name>
<dbReference type="Proteomes" id="UP000295244">
    <property type="component" value="Unassembled WGS sequence"/>
</dbReference>
<dbReference type="RefSeq" id="WP_132690515.1">
    <property type="nucleotide sequence ID" value="NZ_SKBU01000014.1"/>
</dbReference>